<dbReference type="Proteomes" id="UP000243542">
    <property type="component" value="Unassembled WGS sequence"/>
</dbReference>
<reference evidence="1 2" key="1">
    <citation type="submission" date="2017-10" db="EMBL/GenBank/DDBJ databases">
        <title>Sequencing the genomes of 1000 actinobacteria strains.</title>
        <authorList>
            <person name="Klenk H.-P."/>
        </authorList>
    </citation>
    <scope>NUCLEOTIDE SEQUENCE [LARGE SCALE GENOMIC DNA]</scope>
    <source>
        <strain evidence="1 2">DSM 46092</strain>
    </source>
</reference>
<proteinExistence type="predicted"/>
<evidence type="ECO:0000313" key="1">
    <source>
        <dbReference type="EMBL" id="PFG48686.1"/>
    </source>
</evidence>
<protein>
    <submittedName>
        <fullName evidence="1">Uncharacterized protein DUF3558</fullName>
    </submittedName>
</protein>
<gene>
    <name evidence="1" type="ORF">ATK36_3788</name>
</gene>
<evidence type="ECO:0000313" key="2">
    <source>
        <dbReference type="Proteomes" id="UP000243542"/>
    </source>
</evidence>
<comment type="caution">
    <text evidence="1">The sequence shown here is derived from an EMBL/GenBank/DDBJ whole genome shotgun (WGS) entry which is preliminary data.</text>
</comment>
<sequence length="367" mass="37218">MSQSAQGPGWLDGLAFTINDAFGAGGAAVGGGASGGGGSPGGPGFTMSRDDALSMLKLAKTVREHFDLMRPKAHRLTQITSPADEPGSNGYTKLLVNQGEPKGTFVTGKEQVDEEFAYADELVNRLEKALGITEASDGQASSDVNAAEPERGVRVMTRRTLTAVLGVAAVVSAAGCSGDPNAAPASSAPVSASSSAAAATLPHSGAPKVEHPLPASVLSGQPCQEALASDQLTQIFGTAPQGKPDTLPGIGPECRWANIDSGAGLSVGYTTQTHQGLSGVYQNTKPQSKVWRELPPIQAFPAVAASTFNAGTQTGFCGVSVGVADDLSFDVSLTPSDAKRAGGADPCELSARVADMVVTNLKRKAGA</sequence>
<name>A0A2A9FD14_9PSEU</name>
<dbReference type="AlphaFoldDB" id="A0A2A9FD14"/>
<keyword evidence="2" id="KW-1185">Reference proteome</keyword>
<dbReference type="InterPro" id="IPR024520">
    <property type="entry name" value="DUF3558"/>
</dbReference>
<accession>A0A2A9FD14</accession>
<dbReference type="Pfam" id="PF12079">
    <property type="entry name" value="DUF3558"/>
    <property type="match status" value="1"/>
</dbReference>
<dbReference type="EMBL" id="PDJK01000002">
    <property type="protein sequence ID" value="PFG48686.1"/>
    <property type="molecule type" value="Genomic_DNA"/>
</dbReference>
<organism evidence="1 2">
    <name type="scientific">Amycolatopsis sulphurea</name>
    <dbReference type="NCBI Taxonomy" id="76022"/>
    <lineage>
        <taxon>Bacteria</taxon>
        <taxon>Bacillati</taxon>
        <taxon>Actinomycetota</taxon>
        <taxon>Actinomycetes</taxon>
        <taxon>Pseudonocardiales</taxon>
        <taxon>Pseudonocardiaceae</taxon>
        <taxon>Amycolatopsis</taxon>
    </lineage>
</organism>